<reference evidence="3" key="1">
    <citation type="submission" date="2021-01" db="EMBL/GenBank/DDBJ databases">
        <authorList>
            <consortium name="Genoscope - CEA"/>
            <person name="William W."/>
        </authorList>
    </citation>
    <scope>NUCLEOTIDE SEQUENCE</scope>
</reference>
<feature type="region of interest" description="Disordered" evidence="2">
    <location>
        <begin position="1"/>
        <end position="49"/>
    </location>
</feature>
<comment type="caution">
    <text evidence="3">The sequence shown here is derived from an EMBL/GenBank/DDBJ whole genome shotgun (WGS) entry which is preliminary data.</text>
</comment>
<gene>
    <name evidence="3" type="ORF">PSON_ATCC_30995.1.T0030267</name>
</gene>
<accession>A0A8S1K131</accession>
<proteinExistence type="predicted"/>
<sequence>MSDTSLGRKNKYYDQSDQNPELMDTSKFQQEKQQQQNQDQSSYRPQIQSQNLGYQQQIEQKWNDRATPYTFTVSNMPKISCFNHQGQTFTNFCKCRECFLPLCPECVKEHVYEHSEFKSYPKLECLENILNDVHKEVCQQGIIQQGINKVNQLVFAQTDISNSISQAYLYIQETVQKLKEAKQRILNIVEQYFHALEIELENQQNKNYDNFYNDGNSFNDVLNARLASHVNFLEKLKQPDCMYSLLPYLLSTTKEDNELYLKTAQQFSSRFKEASSLITFDSIKSSQLSAQIAQIVNVFHKDLPEFLDIHKLASPEIIQTKVLNVKSQNLQVSQINPYQNSKIQQNIVIPEKIEPLIKQQLPKLEQSYGYQQQQKVPLQQVPNQQIQNSLFNTSYTQQGYGQQNYRQQQPFQQAQLNQINKFQGYPQTPQTQPFVQPNYQNFNPQFSNQGYQSLRYY</sequence>
<organism evidence="3 4">
    <name type="scientific">Paramecium sonneborni</name>
    <dbReference type="NCBI Taxonomy" id="65129"/>
    <lineage>
        <taxon>Eukaryota</taxon>
        <taxon>Sar</taxon>
        <taxon>Alveolata</taxon>
        <taxon>Ciliophora</taxon>
        <taxon>Intramacronucleata</taxon>
        <taxon>Oligohymenophorea</taxon>
        <taxon>Peniculida</taxon>
        <taxon>Parameciidae</taxon>
        <taxon>Paramecium</taxon>
    </lineage>
</organism>
<protein>
    <recommendedName>
        <fullName evidence="5">B box-type domain-containing protein</fullName>
    </recommendedName>
</protein>
<feature type="compositionally biased region" description="Polar residues" evidence="2">
    <location>
        <begin position="438"/>
        <end position="447"/>
    </location>
</feature>
<dbReference type="EMBL" id="CAJJDN010000003">
    <property type="protein sequence ID" value="CAD8048517.1"/>
    <property type="molecule type" value="Genomic_DNA"/>
</dbReference>
<evidence type="ECO:0000256" key="2">
    <source>
        <dbReference type="SAM" id="MobiDB-lite"/>
    </source>
</evidence>
<evidence type="ECO:0000313" key="4">
    <source>
        <dbReference type="Proteomes" id="UP000692954"/>
    </source>
</evidence>
<evidence type="ECO:0000256" key="1">
    <source>
        <dbReference type="SAM" id="Coils"/>
    </source>
</evidence>
<feature type="compositionally biased region" description="Low complexity" evidence="2">
    <location>
        <begin position="31"/>
        <end position="40"/>
    </location>
</feature>
<keyword evidence="1" id="KW-0175">Coiled coil</keyword>
<name>A0A8S1K131_9CILI</name>
<dbReference type="Proteomes" id="UP000692954">
    <property type="component" value="Unassembled WGS sequence"/>
</dbReference>
<dbReference type="OrthoDB" id="309773at2759"/>
<feature type="compositionally biased region" description="Low complexity" evidence="2">
    <location>
        <begin position="426"/>
        <end position="437"/>
    </location>
</feature>
<evidence type="ECO:0008006" key="5">
    <source>
        <dbReference type="Google" id="ProtNLM"/>
    </source>
</evidence>
<feature type="compositionally biased region" description="Polar residues" evidence="2">
    <location>
        <begin position="1"/>
        <end position="19"/>
    </location>
</feature>
<dbReference type="AlphaFoldDB" id="A0A8S1K131"/>
<feature type="region of interest" description="Disordered" evidence="2">
    <location>
        <begin position="426"/>
        <end position="447"/>
    </location>
</feature>
<keyword evidence="4" id="KW-1185">Reference proteome</keyword>
<evidence type="ECO:0000313" key="3">
    <source>
        <dbReference type="EMBL" id="CAD8048517.1"/>
    </source>
</evidence>
<feature type="coiled-coil region" evidence="1">
    <location>
        <begin position="171"/>
        <end position="206"/>
    </location>
</feature>